<dbReference type="InterPro" id="IPR013332">
    <property type="entry name" value="KPR_N"/>
</dbReference>
<dbReference type="Gene3D" id="3.40.50.720">
    <property type="entry name" value="NAD(P)-binding Rossmann-like Domain"/>
    <property type="match status" value="1"/>
</dbReference>
<dbReference type="InterPro" id="IPR013752">
    <property type="entry name" value="KPA_reductase"/>
</dbReference>
<protein>
    <submittedName>
        <fullName evidence="3">Ketopantoate reductase family protein</fullName>
    </submittedName>
</protein>
<evidence type="ECO:0000259" key="2">
    <source>
        <dbReference type="Pfam" id="PF08546"/>
    </source>
</evidence>
<keyword evidence="4" id="KW-1185">Reference proteome</keyword>
<evidence type="ECO:0000313" key="4">
    <source>
        <dbReference type="Proteomes" id="UP001589698"/>
    </source>
</evidence>
<dbReference type="InterPro" id="IPR051402">
    <property type="entry name" value="KPR-Related"/>
</dbReference>
<dbReference type="PANTHER" id="PTHR21708:SF26">
    <property type="entry name" value="2-DEHYDROPANTOATE 2-REDUCTASE"/>
    <property type="match status" value="1"/>
</dbReference>
<dbReference type="Pfam" id="PF02558">
    <property type="entry name" value="ApbA"/>
    <property type="match status" value="1"/>
</dbReference>
<sequence length="323" mass="33191">MRYVVYGAGAVGGVIGGHLHLAGLPVTLVARGAHLEAIRAHGLLLDSGTGRHRIDAPATDTAADVAWTDDTVVVLAVKSHQAAGALDDLRRHAPAEVAVVCATNGVATETAALRLFARTYSVCVMLPASHLEPGVVVAGCHPTPAILDVGRIPGGTDATTAAVAADLRAAGIASQERDDILAWKRRKLLMNLGNGVDASFVPGADADRLADLAVAEGERALTAAGLAYVTAEEDRARRGDVLQRRPGLERGGGSTWQSLARGTGDSEIDYLAGEVVLLGRLHGVPTPVNEAVVAATRHLARTGGAPRSLDPASVLAALSATER</sequence>
<comment type="caution">
    <text evidence="3">The sequence shown here is derived from an EMBL/GenBank/DDBJ whole genome shotgun (WGS) entry which is preliminary data.</text>
</comment>
<dbReference type="InterPro" id="IPR008927">
    <property type="entry name" value="6-PGluconate_DH-like_C_sf"/>
</dbReference>
<accession>A0ABV6E3T7</accession>
<dbReference type="PANTHER" id="PTHR21708">
    <property type="entry name" value="PROBABLE 2-DEHYDROPANTOATE 2-REDUCTASE"/>
    <property type="match status" value="1"/>
</dbReference>
<gene>
    <name evidence="3" type="ORF">ACFFJG_14325</name>
</gene>
<reference evidence="3 4" key="1">
    <citation type="submission" date="2024-09" db="EMBL/GenBank/DDBJ databases">
        <authorList>
            <person name="Sun Q."/>
            <person name="Mori K."/>
        </authorList>
    </citation>
    <scope>NUCLEOTIDE SEQUENCE [LARGE SCALE GENOMIC DNA]</scope>
    <source>
        <strain evidence="3 4">CCM 8654</strain>
    </source>
</reference>
<evidence type="ECO:0000259" key="1">
    <source>
        <dbReference type="Pfam" id="PF02558"/>
    </source>
</evidence>
<dbReference type="SUPFAM" id="SSF51735">
    <property type="entry name" value="NAD(P)-binding Rossmann-fold domains"/>
    <property type="match status" value="1"/>
</dbReference>
<dbReference type="Proteomes" id="UP001589698">
    <property type="component" value="Unassembled WGS sequence"/>
</dbReference>
<dbReference type="Gene3D" id="1.10.1040.10">
    <property type="entry name" value="N-(1-d-carboxylethyl)-l-norvaline Dehydrogenase, domain 2"/>
    <property type="match status" value="1"/>
</dbReference>
<dbReference type="SUPFAM" id="SSF48179">
    <property type="entry name" value="6-phosphogluconate dehydrogenase C-terminal domain-like"/>
    <property type="match status" value="1"/>
</dbReference>
<dbReference type="Pfam" id="PF08546">
    <property type="entry name" value="ApbA_C"/>
    <property type="match status" value="1"/>
</dbReference>
<proteinExistence type="predicted"/>
<feature type="domain" description="Ketopantoate reductase N-terminal" evidence="1">
    <location>
        <begin position="4"/>
        <end position="137"/>
    </location>
</feature>
<dbReference type="EMBL" id="JBHLXH010000001">
    <property type="protein sequence ID" value="MFC0223660.1"/>
    <property type="molecule type" value="Genomic_DNA"/>
</dbReference>
<organism evidence="3 4">
    <name type="scientific">Nocardioides zeicaulis</name>
    <dbReference type="NCBI Taxonomy" id="1776857"/>
    <lineage>
        <taxon>Bacteria</taxon>
        <taxon>Bacillati</taxon>
        <taxon>Actinomycetota</taxon>
        <taxon>Actinomycetes</taxon>
        <taxon>Propionibacteriales</taxon>
        <taxon>Nocardioidaceae</taxon>
        <taxon>Nocardioides</taxon>
    </lineage>
</organism>
<name>A0ABV6E3T7_9ACTN</name>
<dbReference type="RefSeq" id="WP_378519383.1">
    <property type="nucleotide sequence ID" value="NZ_CBCSDI010000016.1"/>
</dbReference>
<evidence type="ECO:0000313" key="3">
    <source>
        <dbReference type="EMBL" id="MFC0223660.1"/>
    </source>
</evidence>
<feature type="domain" description="Ketopantoate reductase C-terminal" evidence="2">
    <location>
        <begin position="205"/>
        <end position="298"/>
    </location>
</feature>
<dbReference type="InterPro" id="IPR036291">
    <property type="entry name" value="NAD(P)-bd_dom_sf"/>
</dbReference>
<dbReference type="InterPro" id="IPR013328">
    <property type="entry name" value="6PGD_dom2"/>
</dbReference>